<feature type="region of interest" description="Disordered" evidence="1">
    <location>
        <begin position="1"/>
        <end position="85"/>
    </location>
</feature>
<sequence>MPRTSPEPAQATAASRSSSGGSPLPSMQLRRAALARPPRNSRSRLGVSRSTSRTAATLTVKPSQRSRARLGSILPAAAASHGRPASTRTLMLRSVISASSVGAG</sequence>
<dbReference type="AlphaFoldDB" id="A0A0M0J5E3"/>
<evidence type="ECO:0000256" key="1">
    <source>
        <dbReference type="SAM" id="MobiDB-lite"/>
    </source>
</evidence>
<gene>
    <name evidence="2" type="ORF">Ctob_007226</name>
</gene>
<dbReference type="Proteomes" id="UP000037460">
    <property type="component" value="Unassembled WGS sequence"/>
</dbReference>
<feature type="compositionally biased region" description="Low complexity" evidence="1">
    <location>
        <begin position="15"/>
        <end position="57"/>
    </location>
</feature>
<dbReference type="EMBL" id="JWZX01003331">
    <property type="protein sequence ID" value="KOO21821.1"/>
    <property type="molecule type" value="Genomic_DNA"/>
</dbReference>
<evidence type="ECO:0000313" key="3">
    <source>
        <dbReference type="Proteomes" id="UP000037460"/>
    </source>
</evidence>
<comment type="caution">
    <text evidence="2">The sequence shown here is derived from an EMBL/GenBank/DDBJ whole genome shotgun (WGS) entry which is preliminary data.</text>
</comment>
<organism evidence="2 3">
    <name type="scientific">Chrysochromulina tobinii</name>
    <dbReference type="NCBI Taxonomy" id="1460289"/>
    <lineage>
        <taxon>Eukaryota</taxon>
        <taxon>Haptista</taxon>
        <taxon>Haptophyta</taxon>
        <taxon>Prymnesiophyceae</taxon>
        <taxon>Prymnesiales</taxon>
        <taxon>Chrysochromulinaceae</taxon>
        <taxon>Chrysochromulina</taxon>
    </lineage>
</organism>
<proteinExistence type="predicted"/>
<name>A0A0M0J5E3_9EUKA</name>
<reference evidence="3" key="1">
    <citation type="journal article" date="2015" name="PLoS Genet.">
        <title>Genome Sequence and Transcriptome Analyses of Chrysochromulina tobin: Metabolic Tools for Enhanced Algal Fitness in the Prominent Order Prymnesiales (Haptophyceae).</title>
        <authorList>
            <person name="Hovde B.T."/>
            <person name="Deodato C.R."/>
            <person name="Hunsperger H.M."/>
            <person name="Ryken S.A."/>
            <person name="Yost W."/>
            <person name="Jha R.K."/>
            <person name="Patterson J."/>
            <person name="Monnat R.J. Jr."/>
            <person name="Barlow S.B."/>
            <person name="Starkenburg S.R."/>
            <person name="Cattolico R.A."/>
        </authorList>
    </citation>
    <scope>NUCLEOTIDE SEQUENCE</scope>
    <source>
        <strain evidence="3">CCMP291</strain>
    </source>
</reference>
<accession>A0A0M0J5E3</accession>
<keyword evidence="3" id="KW-1185">Reference proteome</keyword>
<evidence type="ECO:0000313" key="2">
    <source>
        <dbReference type="EMBL" id="KOO21821.1"/>
    </source>
</evidence>
<protein>
    <submittedName>
        <fullName evidence="2">Uncharacterized protein</fullName>
    </submittedName>
</protein>